<comment type="cofactor">
    <cofactor evidence="3">
        <name>pyridoxal 5'-phosphate</name>
        <dbReference type="ChEBI" id="CHEBI:597326"/>
    </cofactor>
</comment>
<dbReference type="Proteomes" id="UP000460272">
    <property type="component" value="Unassembled WGS sequence"/>
</dbReference>
<dbReference type="InterPro" id="IPR029066">
    <property type="entry name" value="PLP-binding_barrel"/>
</dbReference>
<dbReference type="OrthoDB" id="9804072at2"/>
<dbReference type="NCBIfam" id="TIGR00044">
    <property type="entry name" value="YggS family pyridoxal phosphate-dependent enzyme"/>
    <property type="match status" value="1"/>
</dbReference>
<dbReference type="InterPro" id="IPR011078">
    <property type="entry name" value="PyrdxlP_homeostasis"/>
</dbReference>
<dbReference type="HAMAP" id="MF_02087">
    <property type="entry name" value="PLP_homeostasis"/>
    <property type="match status" value="1"/>
</dbReference>
<dbReference type="Gene3D" id="3.20.20.10">
    <property type="entry name" value="Alanine racemase"/>
    <property type="match status" value="1"/>
</dbReference>
<comment type="similarity">
    <text evidence="2 4">Belongs to the pyridoxal phosphate-binding protein YggS/PROSC family.</text>
</comment>
<reference evidence="6 7" key="1">
    <citation type="submission" date="2018-11" db="EMBL/GenBank/DDBJ databases">
        <title>Trebonia kvetii gen.nov., sp.nov., a novel acidophilic actinobacterium, and proposal of the new actinobacterial family Treboniaceae fam. nov.</title>
        <authorList>
            <person name="Rapoport D."/>
            <person name="Sagova-Mareckova M."/>
            <person name="Sedlacek I."/>
            <person name="Provaznik J."/>
            <person name="Kralova S."/>
            <person name="Pavlinic D."/>
            <person name="Benes V."/>
            <person name="Kopecky J."/>
        </authorList>
    </citation>
    <scope>NUCLEOTIDE SEQUENCE [LARGE SCALE GENOMIC DNA]</scope>
    <source>
        <strain evidence="6 7">15Tr583</strain>
    </source>
</reference>
<organism evidence="6 7">
    <name type="scientific">Trebonia kvetii</name>
    <dbReference type="NCBI Taxonomy" id="2480626"/>
    <lineage>
        <taxon>Bacteria</taxon>
        <taxon>Bacillati</taxon>
        <taxon>Actinomycetota</taxon>
        <taxon>Actinomycetes</taxon>
        <taxon>Streptosporangiales</taxon>
        <taxon>Treboniaceae</taxon>
        <taxon>Trebonia</taxon>
    </lineage>
</organism>
<evidence type="ECO:0000256" key="1">
    <source>
        <dbReference type="ARBA" id="ARBA00022898"/>
    </source>
</evidence>
<evidence type="ECO:0000256" key="3">
    <source>
        <dbReference type="PIRSR" id="PIRSR004848-1"/>
    </source>
</evidence>
<dbReference type="SUPFAM" id="SSF51419">
    <property type="entry name" value="PLP-binding barrel"/>
    <property type="match status" value="1"/>
</dbReference>
<dbReference type="RefSeq" id="WP_145856662.1">
    <property type="nucleotide sequence ID" value="NZ_RPFW01000004.1"/>
</dbReference>
<dbReference type="PANTHER" id="PTHR10146:SF14">
    <property type="entry name" value="PYRIDOXAL PHOSPHATE HOMEOSTASIS PROTEIN"/>
    <property type="match status" value="1"/>
</dbReference>
<keyword evidence="1 2" id="KW-0663">Pyridoxal phosphate</keyword>
<evidence type="ECO:0000256" key="2">
    <source>
        <dbReference type="HAMAP-Rule" id="MF_02087"/>
    </source>
</evidence>
<gene>
    <name evidence="6" type="ORF">EAS64_22420</name>
</gene>
<feature type="domain" description="Alanine racemase N-terminal" evidence="5">
    <location>
        <begin position="27"/>
        <end position="254"/>
    </location>
</feature>
<evidence type="ECO:0000259" key="5">
    <source>
        <dbReference type="Pfam" id="PF01168"/>
    </source>
</evidence>
<name>A0A6P2BXP3_9ACTN</name>
<comment type="caution">
    <text evidence="6">The sequence shown here is derived from an EMBL/GenBank/DDBJ whole genome shotgun (WGS) entry which is preliminary data.</text>
</comment>
<dbReference type="PANTHER" id="PTHR10146">
    <property type="entry name" value="PROLINE SYNTHETASE CO-TRANSCRIBED BACTERIAL HOMOLOG PROTEIN"/>
    <property type="match status" value="1"/>
</dbReference>
<proteinExistence type="inferred from homology"/>
<sequence length="260" mass="26581">MASDGGGSSGTDPLSRRAELAGRLERVRSRIAAACAAAGRDEGELTLIAVTKTYPASDVVALAGLGLYDFGENRDQEAAPKAAEVAASDGPAIRWHFIGQLQTNKAHRVAKYADVVQSVDRLRLVHALGTAARAAGRDLTCLVQVSLDPADAGGERLVDSEGDPARGGVPPARLAEVAAAVEAEPGLILGGLMAVAPLDMDPVAAFAPLRDLSEVVRSIRNAASVISAGMSGDLEAAIAAGATHLRIGTALLGNRSVPVR</sequence>
<dbReference type="AlphaFoldDB" id="A0A6P2BXP3"/>
<dbReference type="Pfam" id="PF01168">
    <property type="entry name" value="Ala_racemase_N"/>
    <property type="match status" value="1"/>
</dbReference>
<evidence type="ECO:0000313" key="6">
    <source>
        <dbReference type="EMBL" id="TVZ03670.1"/>
    </source>
</evidence>
<evidence type="ECO:0000256" key="4">
    <source>
        <dbReference type="RuleBase" id="RU004514"/>
    </source>
</evidence>
<comment type="function">
    <text evidence="2">Pyridoxal 5'-phosphate (PLP)-binding protein, which is involved in PLP homeostasis.</text>
</comment>
<protein>
    <recommendedName>
        <fullName evidence="2">Pyridoxal phosphate homeostasis protein</fullName>
        <shortName evidence="2">PLP homeostasis protein</shortName>
    </recommendedName>
</protein>
<keyword evidence="7" id="KW-1185">Reference proteome</keyword>
<dbReference type="InterPro" id="IPR001608">
    <property type="entry name" value="Ala_racemase_N"/>
</dbReference>
<accession>A0A6P2BXP3</accession>
<dbReference type="PROSITE" id="PS01211">
    <property type="entry name" value="UPF0001"/>
    <property type="match status" value="1"/>
</dbReference>
<evidence type="ECO:0000313" key="7">
    <source>
        <dbReference type="Proteomes" id="UP000460272"/>
    </source>
</evidence>
<feature type="modified residue" description="N6-(pyridoxal phosphate)lysine" evidence="2 3">
    <location>
        <position position="52"/>
    </location>
</feature>
<dbReference type="EMBL" id="RPFW01000004">
    <property type="protein sequence ID" value="TVZ03670.1"/>
    <property type="molecule type" value="Genomic_DNA"/>
</dbReference>
<dbReference type="GO" id="GO:0030170">
    <property type="term" value="F:pyridoxal phosphate binding"/>
    <property type="evidence" value="ECO:0007669"/>
    <property type="project" value="UniProtKB-UniRule"/>
</dbReference>
<dbReference type="CDD" id="cd00635">
    <property type="entry name" value="PLPDE_III_YBL036c_like"/>
    <property type="match status" value="1"/>
</dbReference>
<dbReference type="PIRSF" id="PIRSF004848">
    <property type="entry name" value="YBL036c_PLPDEIII"/>
    <property type="match status" value="1"/>
</dbReference>